<feature type="signal peptide" evidence="1">
    <location>
        <begin position="1"/>
        <end position="23"/>
    </location>
</feature>
<organism evidence="2 3">
    <name type="scientific">Drosophila kikkawai</name>
    <name type="common">Fruit fly</name>
    <dbReference type="NCBI Taxonomy" id="30033"/>
    <lineage>
        <taxon>Eukaryota</taxon>
        <taxon>Metazoa</taxon>
        <taxon>Ecdysozoa</taxon>
        <taxon>Arthropoda</taxon>
        <taxon>Hexapoda</taxon>
        <taxon>Insecta</taxon>
        <taxon>Pterygota</taxon>
        <taxon>Neoptera</taxon>
        <taxon>Endopterygota</taxon>
        <taxon>Diptera</taxon>
        <taxon>Brachycera</taxon>
        <taxon>Muscomorpha</taxon>
        <taxon>Ephydroidea</taxon>
        <taxon>Drosophilidae</taxon>
        <taxon>Drosophila</taxon>
        <taxon>Sophophora</taxon>
    </lineage>
</organism>
<protein>
    <submittedName>
        <fullName evidence="3">Lethal(2) giant larvae protein-like isoform X1</fullName>
    </submittedName>
</protein>
<keyword evidence="1" id="KW-0732">Signal</keyword>
<evidence type="ECO:0000256" key="1">
    <source>
        <dbReference type="SAM" id="SignalP"/>
    </source>
</evidence>
<accession>A0ABM4GP76</accession>
<dbReference type="Proteomes" id="UP001652661">
    <property type="component" value="Chromosome X"/>
</dbReference>
<reference evidence="3" key="1">
    <citation type="submission" date="2025-08" db="UniProtKB">
        <authorList>
            <consortium name="RefSeq"/>
        </authorList>
    </citation>
    <scope>IDENTIFICATION</scope>
    <source>
        <strain evidence="3">14028-0561.14</strain>
        <tissue evidence="3">Whole fly</tissue>
    </source>
</reference>
<dbReference type="RefSeq" id="XP_070144522.1">
    <property type="nucleotide sequence ID" value="XM_070288421.1"/>
</dbReference>
<evidence type="ECO:0000313" key="2">
    <source>
        <dbReference type="Proteomes" id="UP001652661"/>
    </source>
</evidence>
<keyword evidence="2" id="KW-1185">Reference proteome</keyword>
<dbReference type="PANTHER" id="PTHR10241:SF29">
    <property type="entry name" value="LETHAL(2) GIANT LARVAE PROTEIN"/>
    <property type="match status" value="1"/>
</dbReference>
<evidence type="ECO:0000313" key="3">
    <source>
        <dbReference type="RefSeq" id="XP_070144522.1"/>
    </source>
</evidence>
<name>A0ABM4GP76_DROKI</name>
<gene>
    <name evidence="3" type="primary">LOC108085074</name>
</gene>
<feature type="chain" id="PRO_5045390102" evidence="1">
    <location>
        <begin position="24"/>
        <end position="320"/>
    </location>
</feature>
<dbReference type="PANTHER" id="PTHR10241">
    <property type="entry name" value="LETHAL 2 GIANT LARVAE PROTEIN"/>
    <property type="match status" value="1"/>
</dbReference>
<sequence>MKKIQCFCLHAFLFFGSSTRSHGDGDGPANISGRSAAGRRESYHEMALIYLTNMGDIMVLSVPELKRQLNAAAVRREDINGISSLCFTNAGEDLYMMSSSELLRIALATGKAVQPTGIVEVEPLESEDLVLEANDEEESDKEKDVNIEVVNNAETKELPVATQRSKPVEVSVDRNSLHLTNGVTNNNSPSRANETITSSIGDLTVDSVRDHSNTTTTTLCSTTTEETVGRLSVLSTQTNQATTTVNMNDISDINIPNLMDLKSKSNTTETSTSSVVIKSIITSISHEKTNGESEIRTTRTTANEVNFNIKIISLTTKKII</sequence>
<proteinExistence type="predicted"/>
<dbReference type="GeneID" id="108085074"/>